<gene>
    <name evidence="1" type="ORF">E1284_29375</name>
</gene>
<evidence type="ECO:0000313" key="1">
    <source>
        <dbReference type="EMBL" id="TDC09539.1"/>
    </source>
</evidence>
<keyword evidence="1" id="KW-0238">DNA-binding</keyword>
<dbReference type="SUPFAM" id="SSF142906">
    <property type="entry name" value="YjbR-like"/>
    <property type="match status" value="1"/>
</dbReference>
<name>A0A4R4NK75_9ACTN</name>
<dbReference type="EMBL" id="SMJW01000194">
    <property type="protein sequence ID" value="TDC09539.1"/>
    <property type="molecule type" value="Genomic_DNA"/>
</dbReference>
<accession>A0A4R4NK75</accession>
<dbReference type="Gene3D" id="3.90.1150.30">
    <property type="match status" value="1"/>
</dbReference>
<dbReference type="Pfam" id="PF04237">
    <property type="entry name" value="YjbR"/>
    <property type="match status" value="1"/>
</dbReference>
<reference evidence="1 2" key="1">
    <citation type="submission" date="2019-03" db="EMBL/GenBank/DDBJ databases">
        <title>Draft genome sequences of novel Actinobacteria.</title>
        <authorList>
            <person name="Sahin N."/>
            <person name="Ay H."/>
            <person name="Saygin H."/>
        </authorList>
    </citation>
    <scope>NUCLEOTIDE SEQUENCE [LARGE SCALE GENOMIC DNA]</scope>
    <source>
        <strain evidence="1 2">DSM 45347</strain>
    </source>
</reference>
<dbReference type="GO" id="GO:0003677">
    <property type="term" value="F:DNA binding"/>
    <property type="evidence" value="ECO:0007669"/>
    <property type="project" value="UniProtKB-KW"/>
</dbReference>
<comment type="caution">
    <text evidence="1">The sequence shown here is derived from an EMBL/GenBank/DDBJ whole genome shotgun (WGS) entry which is preliminary data.</text>
</comment>
<dbReference type="InterPro" id="IPR058532">
    <property type="entry name" value="YjbR/MT2646/Rv2570-like"/>
</dbReference>
<evidence type="ECO:0000313" key="2">
    <source>
        <dbReference type="Proteomes" id="UP000295431"/>
    </source>
</evidence>
<organism evidence="1 2">
    <name type="scientific">Actinomadura bangladeshensis</name>
    <dbReference type="NCBI Taxonomy" id="453573"/>
    <lineage>
        <taxon>Bacteria</taxon>
        <taxon>Bacillati</taxon>
        <taxon>Actinomycetota</taxon>
        <taxon>Actinomycetes</taxon>
        <taxon>Streptosporangiales</taxon>
        <taxon>Thermomonosporaceae</taxon>
        <taxon>Actinomadura</taxon>
    </lineage>
</organism>
<keyword evidence="2" id="KW-1185">Reference proteome</keyword>
<dbReference type="OrthoDB" id="6167040at2"/>
<dbReference type="InterPro" id="IPR038056">
    <property type="entry name" value="YjbR-like_sf"/>
</dbReference>
<dbReference type="Proteomes" id="UP000295431">
    <property type="component" value="Unassembled WGS sequence"/>
</dbReference>
<proteinExistence type="predicted"/>
<protein>
    <submittedName>
        <fullName evidence="1">MmcQ/YjbR family DNA-binding protein</fullName>
    </submittedName>
</protein>
<dbReference type="AlphaFoldDB" id="A0A4R4NK75"/>
<sequence>MTAFKVRGKGFGYLNEADETAMLKATRAEQAALIAESPDVFSPSWASGRFAWLSIDLSRVDPGELVELVTEAWRLSAPKRLAQTVDPPH</sequence>